<dbReference type="EMBL" id="RCSS01000336">
    <property type="protein sequence ID" value="RVD92012.1"/>
    <property type="molecule type" value="Genomic_DNA"/>
</dbReference>
<organism evidence="7 8">
    <name type="scientific">Tubulinosema ratisbonensis</name>
    <dbReference type="NCBI Taxonomy" id="291195"/>
    <lineage>
        <taxon>Eukaryota</taxon>
        <taxon>Fungi</taxon>
        <taxon>Fungi incertae sedis</taxon>
        <taxon>Microsporidia</taxon>
        <taxon>Tubulinosematoidea</taxon>
        <taxon>Tubulinosematidae</taxon>
        <taxon>Tubulinosema</taxon>
    </lineage>
</organism>
<evidence type="ECO:0000256" key="2">
    <source>
        <dbReference type="ARBA" id="ARBA00022692"/>
    </source>
</evidence>
<feature type="transmembrane region" description="Helical" evidence="6">
    <location>
        <begin position="12"/>
        <end position="33"/>
    </location>
</feature>
<dbReference type="OrthoDB" id="529367at2759"/>
<evidence type="ECO:0000313" key="8">
    <source>
        <dbReference type="Proteomes" id="UP000282876"/>
    </source>
</evidence>
<dbReference type="InterPro" id="IPR004254">
    <property type="entry name" value="AdipoR/HlyIII-related"/>
</dbReference>
<evidence type="ECO:0000313" key="7">
    <source>
        <dbReference type="EMBL" id="RVD92012.1"/>
    </source>
</evidence>
<feature type="binding site" evidence="5">
    <location>
        <position position="58"/>
    </location>
    <ligand>
        <name>Zn(2+)</name>
        <dbReference type="ChEBI" id="CHEBI:29105"/>
    </ligand>
</feature>
<evidence type="ECO:0000256" key="5">
    <source>
        <dbReference type="PIRSR" id="PIRSR604254-1"/>
    </source>
</evidence>
<keyword evidence="5" id="KW-0862">Zinc</keyword>
<protein>
    <submittedName>
        <fullName evidence="7">Hemolysin III-like integral membrane</fullName>
    </submittedName>
</protein>
<evidence type="ECO:0000256" key="1">
    <source>
        <dbReference type="ARBA" id="ARBA00004141"/>
    </source>
</evidence>
<keyword evidence="8" id="KW-1185">Reference proteome</keyword>
<comment type="caution">
    <text evidence="7">The sequence shown here is derived from an EMBL/GenBank/DDBJ whole genome shotgun (WGS) entry which is preliminary data.</text>
</comment>
<dbReference type="VEuPathDB" id="MicrosporidiaDB:TUBRATIS_14990"/>
<proteinExistence type="predicted"/>
<evidence type="ECO:0000256" key="6">
    <source>
        <dbReference type="SAM" id="Phobius"/>
    </source>
</evidence>
<keyword evidence="5" id="KW-0479">Metal-binding</keyword>
<dbReference type="PANTHER" id="PTHR20855">
    <property type="entry name" value="ADIPOR/PROGESTIN RECEPTOR-RELATED"/>
    <property type="match status" value="1"/>
</dbReference>
<dbReference type="Proteomes" id="UP000282876">
    <property type="component" value="Unassembled WGS sequence"/>
</dbReference>
<feature type="transmembrane region" description="Helical" evidence="6">
    <location>
        <begin position="104"/>
        <end position="125"/>
    </location>
</feature>
<dbReference type="Pfam" id="PF03006">
    <property type="entry name" value="HlyIII"/>
    <property type="match status" value="1"/>
</dbReference>
<keyword evidence="2 6" id="KW-0812">Transmembrane</keyword>
<comment type="subcellular location">
    <subcellularLocation>
        <location evidence="1">Membrane</location>
        <topology evidence="1">Multi-pass membrane protein</topology>
    </subcellularLocation>
</comment>
<feature type="transmembrane region" description="Helical" evidence="6">
    <location>
        <begin position="40"/>
        <end position="57"/>
    </location>
</feature>
<keyword evidence="4 6" id="KW-0472">Membrane</keyword>
<feature type="transmembrane region" description="Helical" evidence="6">
    <location>
        <begin position="156"/>
        <end position="176"/>
    </location>
</feature>
<feature type="binding site" evidence="5">
    <location>
        <position position="193"/>
    </location>
    <ligand>
        <name>Zn(2+)</name>
        <dbReference type="ChEBI" id="CHEBI:29105"/>
    </ligand>
</feature>
<gene>
    <name evidence="7" type="ORF">TUBRATIS_14990</name>
</gene>
<dbReference type="AlphaFoldDB" id="A0A437ALK0"/>
<dbReference type="PANTHER" id="PTHR20855:SF3">
    <property type="entry name" value="LD03007P"/>
    <property type="match status" value="1"/>
</dbReference>
<dbReference type="STRING" id="291195.A0A437ALK0"/>
<accession>A0A437ALK0</accession>
<reference evidence="7 8" key="1">
    <citation type="submission" date="2018-10" db="EMBL/GenBank/DDBJ databases">
        <title>Draft genome sequence of the microsporidian Tubulinosema ratisbonensis.</title>
        <authorList>
            <person name="Polonais V."/>
            <person name="Peyretaillade E."/>
            <person name="Niehus S."/>
            <person name="Wawrzyniak I."/>
            <person name="Franchet A."/>
            <person name="Gaspin C."/>
            <person name="Reichstadt M."/>
            <person name="Belser C."/>
            <person name="Labadie K."/>
            <person name="Delbac F."/>
            <person name="Ferrandon D."/>
        </authorList>
    </citation>
    <scope>NUCLEOTIDE SEQUENCE [LARGE SCALE GENOMIC DNA]</scope>
    <source>
        <strain evidence="7 8">Franzen</strain>
    </source>
</reference>
<evidence type="ECO:0000256" key="4">
    <source>
        <dbReference type="ARBA" id="ARBA00023136"/>
    </source>
</evidence>
<feature type="binding site" evidence="5">
    <location>
        <position position="189"/>
    </location>
    <ligand>
        <name>Zn(2+)</name>
        <dbReference type="ChEBI" id="CHEBI:29105"/>
    </ligand>
</feature>
<feature type="transmembrane region" description="Helical" evidence="6">
    <location>
        <begin position="77"/>
        <end position="97"/>
    </location>
</feature>
<sequence length="221" mass="25681">MEEVKPKLRGLIHYIAFIFSSVLFAMYIPLWIIGKFDLGVAIYIFVQIILFGVSSTYHRTNWKSEKTRRFFQRLDHASIFLLISGTQTAVAMLLHPLLSKIKQFLITTWIISSLGIAKTMILNHIYETADIVMYIIHGSSVVPFLDIFIKRIEWAEFVMFMLGGAFYIIGAILFRIRKPDPSPLVFGYHEIWHVFTVLANLCFFISISKLYIQKCFLNKEI</sequence>
<dbReference type="GO" id="GO:0046872">
    <property type="term" value="F:metal ion binding"/>
    <property type="evidence" value="ECO:0007669"/>
    <property type="project" value="UniProtKB-KW"/>
</dbReference>
<feature type="transmembrane region" description="Helical" evidence="6">
    <location>
        <begin position="191"/>
        <end position="212"/>
    </location>
</feature>
<evidence type="ECO:0000256" key="3">
    <source>
        <dbReference type="ARBA" id="ARBA00022989"/>
    </source>
</evidence>
<name>A0A437ALK0_9MICR</name>
<dbReference type="GO" id="GO:0016020">
    <property type="term" value="C:membrane"/>
    <property type="evidence" value="ECO:0007669"/>
    <property type="project" value="UniProtKB-SubCell"/>
</dbReference>
<keyword evidence="3 6" id="KW-1133">Transmembrane helix</keyword>